<dbReference type="Proteomes" id="UP000691718">
    <property type="component" value="Unassembled WGS sequence"/>
</dbReference>
<evidence type="ECO:0000313" key="1">
    <source>
        <dbReference type="EMBL" id="CAG5005607.1"/>
    </source>
</evidence>
<accession>A0A8S3X6M8</accession>
<comment type="caution">
    <text evidence="1">The sequence shown here is derived from an EMBL/GenBank/DDBJ whole genome shotgun (WGS) entry which is preliminary data.</text>
</comment>
<name>A0A8S3X6M8_PARAO</name>
<dbReference type="AlphaFoldDB" id="A0A8S3X6M8"/>
<dbReference type="EMBL" id="CAJQZP010000978">
    <property type="protein sequence ID" value="CAG5005607.1"/>
    <property type="molecule type" value="Genomic_DNA"/>
</dbReference>
<keyword evidence="2" id="KW-1185">Reference proteome</keyword>
<dbReference type="OrthoDB" id="7421977at2759"/>
<organism evidence="1 2">
    <name type="scientific">Parnassius apollo</name>
    <name type="common">Apollo butterfly</name>
    <name type="synonym">Papilio apollo</name>
    <dbReference type="NCBI Taxonomy" id="110799"/>
    <lineage>
        <taxon>Eukaryota</taxon>
        <taxon>Metazoa</taxon>
        <taxon>Ecdysozoa</taxon>
        <taxon>Arthropoda</taxon>
        <taxon>Hexapoda</taxon>
        <taxon>Insecta</taxon>
        <taxon>Pterygota</taxon>
        <taxon>Neoptera</taxon>
        <taxon>Endopterygota</taxon>
        <taxon>Lepidoptera</taxon>
        <taxon>Glossata</taxon>
        <taxon>Ditrysia</taxon>
        <taxon>Papilionoidea</taxon>
        <taxon>Papilionidae</taxon>
        <taxon>Parnassiinae</taxon>
        <taxon>Parnassini</taxon>
        <taxon>Parnassius</taxon>
        <taxon>Parnassius</taxon>
    </lineage>
</organism>
<evidence type="ECO:0000313" key="2">
    <source>
        <dbReference type="Proteomes" id="UP000691718"/>
    </source>
</evidence>
<proteinExistence type="predicted"/>
<gene>
    <name evidence="1" type="ORF">PAPOLLO_LOCUS14600</name>
</gene>
<reference evidence="1" key="1">
    <citation type="submission" date="2021-04" db="EMBL/GenBank/DDBJ databases">
        <authorList>
            <person name="Tunstrom K."/>
        </authorList>
    </citation>
    <scope>NUCLEOTIDE SEQUENCE</scope>
</reference>
<protein>
    <submittedName>
        <fullName evidence="1">(apollo) hypothetical protein</fullName>
    </submittedName>
</protein>
<sequence length="67" mass="7968">MSKEVVHAGVVLLAHVIKKDLQRKLKKNFKEKRKCVRSWIERRDEYGASSDLLRELKDQDPLAYRNM</sequence>